<gene>
    <name evidence="4" type="ORF">PSON_ATCC_30995.1.T0850038</name>
</gene>
<evidence type="ECO:0000256" key="3">
    <source>
        <dbReference type="SAM" id="Phobius"/>
    </source>
</evidence>
<dbReference type="EMBL" id="CAJJDN010000085">
    <property type="protein sequence ID" value="CAD8105664.1"/>
    <property type="molecule type" value="Genomic_DNA"/>
</dbReference>
<name>A0A8S1PRQ2_9CILI</name>
<evidence type="ECO:0000313" key="5">
    <source>
        <dbReference type="Proteomes" id="UP000692954"/>
    </source>
</evidence>
<proteinExistence type="predicted"/>
<keyword evidence="3" id="KW-0812">Transmembrane</keyword>
<organism evidence="4 5">
    <name type="scientific">Paramecium sonneborni</name>
    <dbReference type="NCBI Taxonomy" id="65129"/>
    <lineage>
        <taxon>Eukaryota</taxon>
        <taxon>Sar</taxon>
        <taxon>Alveolata</taxon>
        <taxon>Ciliophora</taxon>
        <taxon>Intramacronucleata</taxon>
        <taxon>Oligohymenophorea</taxon>
        <taxon>Peniculida</taxon>
        <taxon>Parameciidae</taxon>
        <taxon>Paramecium</taxon>
    </lineage>
</organism>
<feature type="coiled-coil region" evidence="1">
    <location>
        <begin position="65"/>
        <end position="92"/>
    </location>
</feature>
<protein>
    <submittedName>
        <fullName evidence="4">Uncharacterized protein</fullName>
    </submittedName>
</protein>
<dbReference type="AlphaFoldDB" id="A0A8S1PRQ2"/>
<reference evidence="4" key="1">
    <citation type="submission" date="2021-01" db="EMBL/GenBank/DDBJ databases">
        <authorList>
            <consortium name="Genoscope - CEA"/>
            <person name="William W."/>
        </authorList>
    </citation>
    <scope>NUCLEOTIDE SEQUENCE</scope>
</reference>
<dbReference type="Proteomes" id="UP000692954">
    <property type="component" value="Unassembled WGS sequence"/>
</dbReference>
<feature type="compositionally biased region" description="Polar residues" evidence="2">
    <location>
        <begin position="522"/>
        <end position="551"/>
    </location>
</feature>
<keyword evidence="1" id="KW-0175">Coiled coil</keyword>
<keyword evidence="5" id="KW-1185">Reference proteome</keyword>
<comment type="caution">
    <text evidence="4">The sequence shown here is derived from an EMBL/GenBank/DDBJ whole genome shotgun (WGS) entry which is preliminary data.</text>
</comment>
<sequence>MQDAKDNEEFVQNEQEFKYISEQVKQKLRKGEYNTDDYYKRNVDDLKKCIKMMETEASMISNNSKKILQNKILQYKKQLDVIEENINELLIKQKKTDNLKGNLFENDLIIEEIDRLTQDTEQIALNVDQKMNAGTLALQQTKFKKQDLKSNIRKSEFTISMMNNQITMDKRSLWAIVILLGIIDLYAIYKKVILLTEMQQESQNKKITFKFLNQLKLMIKPSQKIIQITHALVTILSGTIASIQGNQIKPDWQSIKYNIRNTNEILEIINDPQTFQKRVRFENLEKSMLIFQSIQQQNQDEQNDETFQLIQETYNSLLAIAKPLFKNLLLCRKTNQRNRSLSQNGFQKIDKLQQSQQSFTNKSNISQQQLNNSHTKINNRPRSQQSNLTLSRSSSNSKDYQKRVIEAQIKKQSRLDKILKLQTNKPSAKSQIKQMIDGQQSLNRSYRSNSKESLMRQEIEKNQQKIKKMKQQENAIKWEIERESKRIRENEIVNQIQDEIYRYKISWENDQKIKQEKRKSIAKQNSLKKQNYTNNETQRSNSINYDENKGNSLKQDLLLTEKLKSEKEQSLNKILKTINNSKQKQQQQLK</sequence>
<keyword evidence="3" id="KW-1133">Transmembrane helix</keyword>
<keyword evidence="3" id="KW-0472">Membrane</keyword>
<feature type="compositionally biased region" description="Polar residues" evidence="2">
    <location>
        <begin position="352"/>
        <end position="381"/>
    </location>
</feature>
<accession>A0A8S1PRQ2</accession>
<evidence type="ECO:0000313" key="4">
    <source>
        <dbReference type="EMBL" id="CAD8105664.1"/>
    </source>
</evidence>
<feature type="region of interest" description="Disordered" evidence="2">
    <location>
        <begin position="518"/>
        <end position="551"/>
    </location>
</feature>
<feature type="transmembrane region" description="Helical" evidence="3">
    <location>
        <begin position="172"/>
        <end position="189"/>
    </location>
</feature>
<feature type="compositionally biased region" description="Low complexity" evidence="2">
    <location>
        <begin position="382"/>
        <end position="397"/>
    </location>
</feature>
<evidence type="ECO:0000256" key="2">
    <source>
        <dbReference type="SAM" id="MobiDB-lite"/>
    </source>
</evidence>
<evidence type="ECO:0000256" key="1">
    <source>
        <dbReference type="SAM" id="Coils"/>
    </source>
</evidence>
<feature type="region of interest" description="Disordered" evidence="2">
    <location>
        <begin position="352"/>
        <end position="401"/>
    </location>
</feature>